<proteinExistence type="predicted"/>
<feature type="transmembrane region" description="Helical" evidence="1">
    <location>
        <begin position="100"/>
        <end position="124"/>
    </location>
</feature>
<evidence type="ECO:0008006" key="4">
    <source>
        <dbReference type="Google" id="ProtNLM"/>
    </source>
</evidence>
<protein>
    <recommendedName>
        <fullName evidence="4">DUF1275 domain-containing protein</fullName>
    </recommendedName>
</protein>
<organism evidence="2 3">
    <name type="scientific">Lysobacter enzymogenes</name>
    <dbReference type="NCBI Taxonomy" id="69"/>
    <lineage>
        <taxon>Bacteria</taxon>
        <taxon>Pseudomonadati</taxon>
        <taxon>Pseudomonadota</taxon>
        <taxon>Gammaproteobacteria</taxon>
        <taxon>Lysobacterales</taxon>
        <taxon>Lysobacteraceae</taxon>
        <taxon>Lysobacter</taxon>
    </lineage>
</organism>
<dbReference type="Proteomes" id="UP000061569">
    <property type="component" value="Chromosome"/>
</dbReference>
<name>A0A0S2DEK3_LYSEN</name>
<dbReference type="Pfam" id="PF06912">
    <property type="entry name" value="DUF1275"/>
    <property type="match status" value="1"/>
</dbReference>
<gene>
    <name evidence="2" type="ORF">GLE_1644</name>
</gene>
<feature type="transmembrane region" description="Helical" evidence="1">
    <location>
        <begin position="181"/>
        <end position="200"/>
    </location>
</feature>
<dbReference type="STRING" id="69.GLE_1644"/>
<evidence type="ECO:0000256" key="1">
    <source>
        <dbReference type="SAM" id="Phobius"/>
    </source>
</evidence>
<keyword evidence="1" id="KW-0472">Membrane</keyword>
<reference evidence="2 3" key="1">
    <citation type="submission" date="2015-11" db="EMBL/GenBank/DDBJ databases">
        <title>Genome sequences of Lysobacter enzymogenes strain C3 and Lysobacter antibioticus ATCC 29479.</title>
        <authorList>
            <person name="Kobayashi D.Y."/>
        </authorList>
    </citation>
    <scope>NUCLEOTIDE SEQUENCE [LARGE SCALE GENOMIC DNA]</scope>
    <source>
        <strain evidence="2 3">C3</strain>
    </source>
</reference>
<dbReference type="InterPro" id="IPR010699">
    <property type="entry name" value="DUF1275"/>
</dbReference>
<dbReference type="KEGG" id="lez:GLE_1644"/>
<dbReference type="EMBL" id="CP013140">
    <property type="protein sequence ID" value="ALN57001.1"/>
    <property type="molecule type" value="Genomic_DNA"/>
</dbReference>
<dbReference type="AlphaFoldDB" id="A0A0S2DEK3"/>
<keyword evidence="1" id="KW-0812">Transmembrane</keyword>
<keyword evidence="1" id="KW-1133">Transmembrane helix</keyword>
<accession>A0A0S2DEK3</accession>
<feature type="transmembrane region" description="Helical" evidence="1">
    <location>
        <begin position="154"/>
        <end position="175"/>
    </location>
</feature>
<dbReference type="PANTHER" id="PTHR37314">
    <property type="entry name" value="SLR0142 PROTEIN"/>
    <property type="match status" value="1"/>
</dbReference>
<sequence>MLACVAGMVNVAGVLGFEHQALTHLTGTATLLGAAAAAGRPLAALQLFGVIAAYLAGAMLSGAIVQGRSLRLGRRYGVVLSIESALLFAAVPLFRHAPMLGGLTGAMAMGLQNAMATTFSGSVLRTTHLTGMFTDLGIGLGHALRGQDVPRRRILLSALVICGFLAGAALGAALYRQWGYRMLYLPAALTGAAGSGYALYRQLRPFSD</sequence>
<evidence type="ECO:0000313" key="3">
    <source>
        <dbReference type="Proteomes" id="UP000061569"/>
    </source>
</evidence>
<dbReference type="PATRIC" id="fig|69.6.peg.1623"/>
<evidence type="ECO:0000313" key="2">
    <source>
        <dbReference type="EMBL" id="ALN57001.1"/>
    </source>
</evidence>
<feature type="transmembrane region" description="Helical" evidence="1">
    <location>
        <begin position="43"/>
        <end position="64"/>
    </location>
</feature>
<dbReference type="PANTHER" id="PTHR37314:SF4">
    <property type="entry name" value="UPF0700 TRANSMEMBRANE PROTEIN YOAK"/>
    <property type="match status" value="1"/>
</dbReference>
<feature type="transmembrane region" description="Helical" evidence="1">
    <location>
        <begin position="76"/>
        <end position="94"/>
    </location>
</feature>